<feature type="domain" description="tRNA nucleotidyltransferase/poly(A) polymerase RNA and SrmB- binding" evidence="11">
    <location>
        <begin position="188"/>
        <end position="235"/>
    </location>
</feature>
<dbReference type="SUPFAM" id="SSF81301">
    <property type="entry name" value="Nucleotidyltransferase"/>
    <property type="match status" value="1"/>
</dbReference>
<dbReference type="Pfam" id="PF01743">
    <property type="entry name" value="PolyA_pol"/>
    <property type="match status" value="1"/>
</dbReference>
<dbReference type="PANTHER" id="PTHR46173">
    <property type="entry name" value="CCA TRNA NUCLEOTIDYLTRANSFERASE 1, MITOCHONDRIAL"/>
    <property type="match status" value="1"/>
</dbReference>
<keyword evidence="6" id="KW-0479">Metal-binding</keyword>
<dbReference type="GO" id="GO:0001680">
    <property type="term" value="P:tRNA 3'-terminal CCA addition"/>
    <property type="evidence" value="ECO:0007669"/>
    <property type="project" value="TreeGrafter"/>
</dbReference>
<dbReference type="GO" id="GO:0000049">
    <property type="term" value="F:tRNA binding"/>
    <property type="evidence" value="ECO:0007669"/>
    <property type="project" value="TreeGrafter"/>
</dbReference>
<keyword evidence="5" id="KW-0548">Nucleotidyltransferase</keyword>
<proteinExistence type="inferred from homology"/>
<dbReference type="Gene3D" id="1.10.3090.10">
    <property type="entry name" value="cca-adding enzyme, domain 2"/>
    <property type="match status" value="1"/>
</dbReference>
<evidence type="ECO:0000256" key="1">
    <source>
        <dbReference type="ARBA" id="ARBA00001946"/>
    </source>
</evidence>
<keyword evidence="4" id="KW-0819">tRNA processing</keyword>
<name>A0A8X6FCS5_TRICU</name>
<gene>
    <name evidence="12" type="primary">TRNT1</name>
    <name evidence="12" type="ORF">TNCT_550771</name>
</gene>
<reference evidence="12" key="1">
    <citation type="submission" date="2020-07" db="EMBL/GenBank/DDBJ databases">
        <title>Multicomponent nature underlies the extraordinary mechanical properties of spider dragline silk.</title>
        <authorList>
            <person name="Kono N."/>
            <person name="Nakamura H."/>
            <person name="Mori M."/>
            <person name="Yoshida Y."/>
            <person name="Ohtoshi R."/>
            <person name="Malay A.D."/>
            <person name="Moran D.A.P."/>
            <person name="Tomita M."/>
            <person name="Numata K."/>
            <person name="Arakawa K."/>
        </authorList>
    </citation>
    <scope>NUCLEOTIDE SEQUENCE</scope>
</reference>
<evidence type="ECO:0000259" key="11">
    <source>
        <dbReference type="Pfam" id="PF12627"/>
    </source>
</evidence>
<evidence type="ECO:0000256" key="4">
    <source>
        <dbReference type="ARBA" id="ARBA00022694"/>
    </source>
</evidence>
<comment type="similarity">
    <text evidence="2 9">Belongs to the tRNA nucleotidyltransferase/poly(A) polymerase family.</text>
</comment>
<dbReference type="GO" id="GO:0016779">
    <property type="term" value="F:nucleotidyltransferase activity"/>
    <property type="evidence" value="ECO:0007669"/>
    <property type="project" value="UniProtKB-KW"/>
</dbReference>
<comment type="cofactor">
    <cofactor evidence="1">
        <name>Mg(2+)</name>
        <dbReference type="ChEBI" id="CHEBI:18420"/>
    </cofactor>
</comment>
<evidence type="ECO:0000259" key="10">
    <source>
        <dbReference type="Pfam" id="PF01743"/>
    </source>
</evidence>
<evidence type="ECO:0000313" key="13">
    <source>
        <dbReference type="Proteomes" id="UP000887116"/>
    </source>
</evidence>
<dbReference type="OrthoDB" id="445712at2759"/>
<organism evidence="12 13">
    <name type="scientific">Trichonephila clavata</name>
    <name type="common">Joro spider</name>
    <name type="synonym">Nephila clavata</name>
    <dbReference type="NCBI Taxonomy" id="2740835"/>
    <lineage>
        <taxon>Eukaryota</taxon>
        <taxon>Metazoa</taxon>
        <taxon>Ecdysozoa</taxon>
        <taxon>Arthropoda</taxon>
        <taxon>Chelicerata</taxon>
        <taxon>Arachnida</taxon>
        <taxon>Araneae</taxon>
        <taxon>Araneomorphae</taxon>
        <taxon>Entelegynae</taxon>
        <taxon>Araneoidea</taxon>
        <taxon>Nephilidae</taxon>
        <taxon>Trichonephila</taxon>
    </lineage>
</organism>
<dbReference type="Pfam" id="PF12627">
    <property type="entry name" value="PolyA_pol_RNAbd"/>
    <property type="match status" value="1"/>
</dbReference>
<keyword evidence="13" id="KW-1185">Reference proteome</keyword>
<dbReference type="GO" id="GO:0046872">
    <property type="term" value="F:metal ion binding"/>
    <property type="evidence" value="ECO:0007669"/>
    <property type="project" value="UniProtKB-KW"/>
</dbReference>
<keyword evidence="3 9" id="KW-0808">Transferase</keyword>
<keyword evidence="8" id="KW-0460">Magnesium</keyword>
<keyword evidence="9" id="KW-0694">RNA-binding</keyword>
<dbReference type="GO" id="GO:0000166">
    <property type="term" value="F:nucleotide binding"/>
    <property type="evidence" value="ECO:0007669"/>
    <property type="project" value="UniProtKB-KW"/>
</dbReference>
<dbReference type="SUPFAM" id="SSF81891">
    <property type="entry name" value="Poly A polymerase C-terminal region-like"/>
    <property type="match status" value="1"/>
</dbReference>
<evidence type="ECO:0000256" key="7">
    <source>
        <dbReference type="ARBA" id="ARBA00022741"/>
    </source>
</evidence>
<comment type="caution">
    <text evidence="12">The sequence shown here is derived from an EMBL/GenBank/DDBJ whole genome shotgun (WGS) entry which is preliminary data.</text>
</comment>
<feature type="domain" description="Poly A polymerase head" evidence="10">
    <location>
        <begin position="30"/>
        <end position="154"/>
    </location>
</feature>
<dbReference type="GO" id="GO:1990180">
    <property type="term" value="P:mitochondrial tRNA 3'-end processing"/>
    <property type="evidence" value="ECO:0007669"/>
    <property type="project" value="TreeGrafter"/>
</dbReference>
<dbReference type="PANTHER" id="PTHR46173:SF1">
    <property type="entry name" value="CCA TRNA NUCLEOTIDYLTRANSFERASE 1, MITOCHONDRIAL"/>
    <property type="match status" value="1"/>
</dbReference>
<dbReference type="GO" id="GO:0005739">
    <property type="term" value="C:mitochondrion"/>
    <property type="evidence" value="ECO:0007669"/>
    <property type="project" value="TreeGrafter"/>
</dbReference>
<evidence type="ECO:0000256" key="9">
    <source>
        <dbReference type="RuleBase" id="RU003953"/>
    </source>
</evidence>
<dbReference type="Gene3D" id="3.30.460.10">
    <property type="entry name" value="Beta Polymerase, domain 2"/>
    <property type="match status" value="1"/>
</dbReference>
<dbReference type="InterPro" id="IPR032828">
    <property type="entry name" value="PolyA_RNA-bd"/>
</dbReference>
<evidence type="ECO:0000256" key="6">
    <source>
        <dbReference type="ARBA" id="ARBA00022723"/>
    </source>
</evidence>
<dbReference type="AlphaFoldDB" id="A0A8X6FCS5"/>
<evidence type="ECO:0000313" key="12">
    <source>
        <dbReference type="EMBL" id="GFQ75941.1"/>
    </source>
</evidence>
<accession>A0A8X6FCS5</accession>
<dbReference type="Proteomes" id="UP000887116">
    <property type="component" value="Unassembled WGS sequence"/>
</dbReference>
<evidence type="ECO:0000256" key="3">
    <source>
        <dbReference type="ARBA" id="ARBA00022679"/>
    </source>
</evidence>
<dbReference type="InterPro" id="IPR043519">
    <property type="entry name" value="NT_sf"/>
</dbReference>
<evidence type="ECO:0000256" key="2">
    <source>
        <dbReference type="ARBA" id="ARBA00007265"/>
    </source>
</evidence>
<evidence type="ECO:0000256" key="8">
    <source>
        <dbReference type="ARBA" id="ARBA00022842"/>
    </source>
</evidence>
<dbReference type="EMBL" id="BMAO01021616">
    <property type="protein sequence ID" value="GFQ75941.1"/>
    <property type="molecule type" value="Genomic_DNA"/>
</dbReference>
<sequence length="409" mass="47122">MKLDTPQFRAIFTPEVDVLSELFQKHGFGLRMAGGAVRDLLMNKQPEDIDFATTATPDEMKKMFEAEGIRMLHRKGEAHGTVTIRLNDKQNFEITTLRIDMTTDGRHAEVKFTTNWELDAGRRDLTINAMCLDLEGNLYDYFNGKRDLENRRVRFVGDPDCRIQEDYLRILRYFRFYGRIAIQPDDHDAETLEAIEKNAGGLGKISGERVWTELKKILSGNYAKEIMLRMLDLGIGPFIGLPANPNLEEFKEVCDRTQALKPHSITRLTSLLKSEEEVTTLHSRLKFSKYERDLALFIVNHKNVTGHPPLQPFIILILESKNKVSDTHEWCCEILKYRGEVCLFKELSQWKIPKFPVSGHILMEKGYKPGPKMTQIMTALKTLWIESNFKMTKEELLDSLDKNIHGDGL</sequence>
<protein>
    <submittedName>
        <fullName evidence="12">CCA tRNA nucleotidyltransferase 1, mitochondrial</fullName>
    </submittedName>
</protein>
<dbReference type="CDD" id="cd05398">
    <property type="entry name" value="NT_ClassII-CCAase"/>
    <property type="match status" value="1"/>
</dbReference>
<evidence type="ECO:0000256" key="5">
    <source>
        <dbReference type="ARBA" id="ARBA00022695"/>
    </source>
</evidence>
<dbReference type="InterPro" id="IPR002646">
    <property type="entry name" value="PolA_pol_head_dom"/>
</dbReference>
<keyword evidence="7" id="KW-0547">Nucleotide-binding</keyword>
<dbReference type="InterPro" id="IPR050264">
    <property type="entry name" value="Bact_CCA-adding_enz_type3_sf"/>
</dbReference>